<comment type="caution">
    <text evidence="2">The sequence shown here is derived from an EMBL/GenBank/DDBJ whole genome shotgun (WGS) entry which is preliminary data.</text>
</comment>
<gene>
    <name evidence="2" type="ORF">H4219_000245</name>
</gene>
<protein>
    <submittedName>
        <fullName evidence="2">Uncharacterized protein</fullName>
    </submittedName>
</protein>
<feature type="compositionally biased region" description="Polar residues" evidence="1">
    <location>
        <begin position="33"/>
        <end position="42"/>
    </location>
</feature>
<accession>A0A9W8A358</accession>
<sequence>MMVYSKRRRRCNIVPETAVVEGAKVAESHKPSQDQGVGNTSRKVLGEKTNQEAQKSNVAKRNSAIQPSRKAKVMEKKPLSKAPQRLSLKPEINSDESNKSQANQCSRKPLYSRMVSGARVTYWNRSLYAPDVEDELNNNNMS</sequence>
<organism evidence="2 3">
    <name type="scientific">Mycoemilia scoparia</name>
    <dbReference type="NCBI Taxonomy" id="417184"/>
    <lineage>
        <taxon>Eukaryota</taxon>
        <taxon>Fungi</taxon>
        <taxon>Fungi incertae sedis</taxon>
        <taxon>Zoopagomycota</taxon>
        <taxon>Kickxellomycotina</taxon>
        <taxon>Kickxellomycetes</taxon>
        <taxon>Kickxellales</taxon>
        <taxon>Kickxellaceae</taxon>
        <taxon>Mycoemilia</taxon>
    </lineage>
</organism>
<keyword evidence="3" id="KW-1185">Reference proteome</keyword>
<reference evidence="2" key="1">
    <citation type="submission" date="2022-07" db="EMBL/GenBank/DDBJ databases">
        <title>Phylogenomic reconstructions and comparative analyses of Kickxellomycotina fungi.</title>
        <authorList>
            <person name="Reynolds N.K."/>
            <person name="Stajich J.E."/>
            <person name="Barry K."/>
            <person name="Grigoriev I.V."/>
            <person name="Crous P."/>
            <person name="Smith M.E."/>
        </authorList>
    </citation>
    <scope>NUCLEOTIDE SEQUENCE</scope>
    <source>
        <strain evidence="2">NBRC 100468</strain>
    </source>
</reference>
<evidence type="ECO:0000313" key="2">
    <source>
        <dbReference type="EMBL" id="KAJ1921899.1"/>
    </source>
</evidence>
<evidence type="ECO:0000256" key="1">
    <source>
        <dbReference type="SAM" id="MobiDB-lite"/>
    </source>
</evidence>
<dbReference type="Proteomes" id="UP001150538">
    <property type="component" value="Unassembled WGS sequence"/>
</dbReference>
<name>A0A9W8A358_9FUNG</name>
<dbReference type="EMBL" id="JANBPU010000002">
    <property type="protein sequence ID" value="KAJ1921899.1"/>
    <property type="molecule type" value="Genomic_DNA"/>
</dbReference>
<feature type="region of interest" description="Disordered" evidence="1">
    <location>
        <begin position="24"/>
        <end position="109"/>
    </location>
</feature>
<dbReference type="AlphaFoldDB" id="A0A9W8A358"/>
<proteinExistence type="predicted"/>
<feature type="compositionally biased region" description="Polar residues" evidence="1">
    <location>
        <begin position="51"/>
        <end position="66"/>
    </location>
</feature>
<evidence type="ECO:0000313" key="3">
    <source>
        <dbReference type="Proteomes" id="UP001150538"/>
    </source>
</evidence>